<dbReference type="GO" id="GO:0005829">
    <property type="term" value="C:cytosol"/>
    <property type="evidence" value="ECO:0007669"/>
    <property type="project" value="TreeGrafter"/>
</dbReference>
<feature type="binding site" evidence="9">
    <location>
        <begin position="363"/>
        <end position="364"/>
    </location>
    <ligand>
        <name>ATP</name>
        <dbReference type="ChEBI" id="CHEBI:30616"/>
    </ligand>
</feature>
<dbReference type="InterPro" id="IPR017539">
    <property type="entry name" value="XrtA_amidotfase"/>
</dbReference>
<dbReference type="EC" id="6.3.5.4" evidence="3"/>
<evidence type="ECO:0000256" key="8">
    <source>
        <dbReference type="PIRSR" id="PIRSR001589-1"/>
    </source>
</evidence>
<dbReference type="AlphaFoldDB" id="A0A9X1DBH7"/>
<evidence type="ECO:0000256" key="10">
    <source>
        <dbReference type="PIRSR" id="PIRSR001589-3"/>
    </source>
</evidence>
<keyword evidence="8" id="KW-0061">Asparagine biosynthesis</keyword>
<protein>
    <recommendedName>
        <fullName evidence="3">asparagine synthase (glutamine-hydrolyzing)</fullName>
        <ecNumber evidence="3">6.3.5.4</ecNumber>
    </recommendedName>
</protein>
<dbReference type="GO" id="GO:0004066">
    <property type="term" value="F:asparagine synthase (glutamine-hydrolyzing) activity"/>
    <property type="evidence" value="ECO:0007669"/>
    <property type="project" value="UniProtKB-EC"/>
</dbReference>
<keyword evidence="6 8" id="KW-0315">Glutamine amidotransferase</keyword>
<dbReference type="PIRSF" id="PIRSF001589">
    <property type="entry name" value="Asn_synthetase_glu-h"/>
    <property type="match status" value="1"/>
</dbReference>
<dbReference type="InterPro" id="IPR029055">
    <property type="entry name" value="Ntn_hydrolases_N"/>
</dbReference>
<evidence type="ECO:0000256" key="9">
    <source>
        <dbReference type="PIRSR" id="PIRSR001589-2"/>
    </source>
</evidence>
<comment type="caution">
    <text evidence="12">The sequence shown here is derived from an EMBL/GenBank/DDBJ whole genome shotgun (WGS) entry which is preliminary data.</text>
</comment>
<evidence type="ECO:0000256" key="6">
    <source>
        <dbReference type="ARBA" id="ARBA00022962"/>
    </source>
</evidence>
<dbReference type="InterPro" id="IPR051786">
    <property type="entry name" value="ASN_synthetase/amidase"/>
</dbReference>
<feature type="binding site" evidence="9">
    <location>
        <position position="291"/>
    </location>
    <ligand>
        <name>ATP</name>
        <dbReference type="ChEBI" id="CHEBI:30616"/>
    </ligand>
</feature>
<evidence type="ECO:0000313" key="13">
    <source>
        <dbReference type="Proteomes" id="UP001138757"/>
    </source>
</evidence>
<comment type="similarity">
    <text evidence="2">Belongs to the asparagine synthetase family.</text>
</comment>
<comment type="catalytic activity">
    <reaction evidence="7">
        <text>L-aspartate + L-glutamine + ATP + H2O = L-asparagine + L-glutamate + AMP + diphosphate + H(+)</text>
        <dbReference type="Rhea" id="RHEA:12228"/>
        <dbReference type="ChEBI" id="CHEBI:15377"/>
        <dbReference type="ChEBI" id="CHEBI:15378"/>
        <dbReference type="ChEBI" id="CHEBI:29985"/>
        <dbReference type="ChEBI" id="CHEBI:29991"/>
        <dbReference type="ChEBI" id="CHEBI:30616"/>
        <dbReference type="ChEBI" id="CHEBI:33019"/>
        <dbReference type="ChEBI" id="CHEBI:58048"/>
        <dbReference type="ChEBI" id="CHEBI:58359"/>
        <dbReference type="ChEBI" id="CHEBI:456215"/>
        <dbReference type="EC" id="6.3.5.4"/>
    </reaction>
</comment>
<feature type="site" description="Important for beta-aspartyl-AMP intermediate formation" evidence="10">
    <location>
        <position position="365"/>
    </location>
</feature>
<gene>
    <name evidence="12" type="ORF">KK488_08280</name>
</gene>
<dbReference type="CDD" id="cd01991">
    <property type="entry name" value="Asn_synthase_B_C"/>
    <property type="match status" value="1"/>
</dbReference>
<feature type="active site" description="For GATase activity" evidence="8">
    <location>
        <position position="2"/>
    </location>
</feature>
<reference evidence="12" key="1">
    <citation type="submission" date="2021-05" db="EMBL/GenBank/DDBJ databases">
        <title>Genome of Sphingobium sp. strain.</title>
        <authorList>
            <person name="Fan R."/>
        </authorList>
    </citation>
    <scope>NUCLEOTIDE SEQUENCE</scope>
    <source>
        <strain evidence="12">H33</strain>
    </source>
</reference>
<name>A0A9X1DBH7_9SPHN</name>
<evidence type="ECO:0000259" key="11">
    <source>
        <dbReference type="PROSITE" id="PS51278"/>
    </source>
</evidence>
<dbReference type="CDD" id="cd00712">
    <property type="entry name" value="AsnB"/>
    <property type="match status" value="1"/>
</dbReference>
<dbReference type="SUPFAM" id="SSF52402">
    <property type="entry name" value="Adenine nucleotide alpha hydrolases-like"/>
    <property type="match status" value="1"/>
</dbReference>
<evidence type="ECO:0000256" key="5">
    <source>
        <dbReference type="ARBA" id="ARBA00022840"/>
    </source>
</evidence>
<evidence type="ECO:0000256" key="3">
    <source>
        <dbReference type="ARBA" id="ARBA00012737"/>
    </source>
</evidence>
<proteinExistence type="inferred from homology"/>
<evidence type="ECO:0000256" key="4">
    <source>
        <dbReference type="ARBA" id="ARBA00022741"/>
    </source>
</evidence>
<dbReference type="InterPro" id="IPR017932">
    <property type="entry name" value="GATase_2_dom"/>
</dbReference>
<dbReference type="Gene3D" id="3.60.20.10">
    <property type="entry name" value="Glutamine Phosphoribosylpyrophosphate, subunit 1, domain 1"/>
    <property type="match status" value="1"/>
</dbReference>
<dbReference type="EMBL" id="JAHGAW010000005">
    <property type="protein sequence ID" value="MBT2186941.1"/>
    <property type="molecule type" value="Genomic_DNA"/>
</dbReference>
<dbReference type="PANTHER" id="PTHR43284">
    <property type="entry name" value="ASPARAGINE SYNTHETASE (GLUTAMINE-HYDROLYZING)"/>
    <property type="match status" value="1"/>
</dbReference>
<keyword evidence="8" id="KW-0028">Amino-acid biosynthesis</keyword>
<evidence type="ECO:0000256" key="2">
    <source>
        <dbReference type="ARBA" id="ARBA00005752"/>
    </source>
</evidence>
<dbReference type="Proteomes" id="UP001138757">
    <property type="component" value="Unassembled WGS sequence"/>
</dbReference>
<keyword evidence="4 9" id="KW-0547">Nucleotide-binding</keyword>
<dbReference type="PANTHER" id="PTHR43284:SF1">
    <property type="entry name" value="ASPARAGINE SYNTHETASE"/>
    <property type="match status" value="1"/>
</dbReference>
<dbReference type="InterPro" id="IPR001962">
    <property type="entry name" value="Asn_synthase"/>
</dbReference>
<dbReference type="RefSeq" id="WP_214622700.1">
    <property type="nucleotide sequence ID" value="NZ_JAHGAW010000005.1"/>
</dbReference>
<dbReference type="Pfam" id="PF13537">
    <property type="entry name" value="GATase_7"/>
    <property type="match status" value="1"/>
</dbReference>
<keyword evidence="13" id="KW-1185">Reference proteome</keyword>
<comment type="pathway">
    <text evidence="1">Amino-acid biosynthesis; L-asparagine biosynthesis; L-asparagine from L-aspartate (L-Gln route): step 1/1.</text>
</comment>
<dbReference type="NCBIfam" id="TIGR03108">
    <property type="entry name" value="eps_aminotran_1"/>
    <property type="match status" value="1"/>
</dbReference>
<dbReference type="Pfam" id="PF00733">
    <property type="entry name" value="Asn_synthase"/>
    <property type="match status" value="1"/>
</dbReference>
<evidence type="ECO:0000313" key="12">
    <source>
        <dbReference type="EMBL" id="MBT2186941.1"/>
    </source>
</evidence>
<dbReference type="InterPro" id="IPR006426">
    <property type="entry name" value="Asn_synth_AEB"/>
</dbReference>
<dbReference type="GO" id="GO:0006529">
    <property type="term" value="P:asparagine biosynthetic process"/>
    <property type="evidence" value="ECO:0007669"/>
    <property type="project" value="UniProtKB-KW"/>
</dbReference>
<accession>A0A9X1DBH7</accession>
<dbReference type="InterPro" id="IPR033738">
    <property type="entry name" value="AsnB_N"/>
</dbReference>
<dbReference type="PROSITE" id="PS51278">
    <property type="entry name" value="GATASE_TYPE_2"/>
    <property type="match status" value="1"/>
</dbReference>
<dbReference type="NCBIfam" id="TIGR01536">
    <property type="entry name" value="asn_synth_AEB"/>
    <property type="match status" value="1"/>
</dbReference>
<evidence type="ECO:0000256" key="1">
    <source>
        <dbReference type="ARBA" id="ARBA00005187"/>
    </source>
</evidence>
<feature type="binding site" evidence="9">
    <location>
        <position position="100"/>
    </location>
    <ligand>
        <name>L-glutamine</name>
        <dbReference type="ChEBI" id="CHEBI:58359"/>
    </ligand>
</feature>
<evidence type="ECO:0000256" key="7">
    <source>
        <dbReference type="ARBA" id="ARBA00048741"/>
    </source>
</evidence>
<feature type="domain" description="Glutamine amidotransferase type-2" evidence="11">
    <location>
        <begin position="2"/>
        <end position="214"/>
    </location>
</feature>
<dbReference type="GO" id="GO:0005524">
    <property type="term" value="F:ATP binding"/>
    <property type="evidence" value="ECO:0007669"/>
    <property type="project" value="UniProtKB-KW"/>
</dbReference>
<sequence>MCGIAGIFHVQTAKPVDEGRVRAMLAPMAYRGPDGTGAWTGPGVGFGHLRLSIIDLGGGAQPMQTAEGDVTVTYNGEIYNYRELRAELEARGHVFHTESDTEVILHGWRQWGEACVEHLHGMFALALYDARTQSLWLARDRFGVKPLHYASLSDGGLIFASEMKGLLAHPAMRREPELSAVEDYLAFGYVPDDTSIVKGVKKLGAGETLLVVRGRPLPAPRRYWDISFADREKGRQEDLEDELLARLRDAVRSRMVADVPLGAFLSGGVDSSTVVALMAEVSSQPVKTCTIGFDVAALDETDYAERIARRFGTDHRTRIVSPDDYGLIDTIAGHFDEPFADASALPTYRVCELARENVTVALSGDGADEGFAGYRRHLFQHREEMIRRLIPGPVRRGLFGTLGSLYPKADWAPRFLRAKSTFQGLAADGAEAYAASVSITPAAIRAQLFTDEAKAAFNGHRAEDRYIKAMRDAPTRDSIDRAQYADLKIWLPGDILTKTDRMSMAVSLEAREPLLDHRLIEFAARLPVRQRIHGKSGKYLLKKTMEDMLPMDILYRQKMGFVTPISDWFRGALASEARAIAGGSALARTEWFDMRRIARLAEAHRNGTSDHGRLLWQLVMLDKSLGRLFGLG</sequence>
<dbReference type="Gene3D" id="3.40.50.620">
    <property type="entry name" value="HUPs"/>
    <property type="match status" value="1"/>
</dbReference>
<keyword evidence="5 9" id="KW-0067">ATP-binding</keyword>
<dbReference type="InterPro" id="IPR014729">
    <property type="entry name" value="Rossmann-like_a/b/a_fold"/>
</dbReference>
<organism evidence="12 13">
    <name type="scientific">Sphingobium nicotianae</name>
    <dbReference type="NCBI Taxonomy" id="2782607"/>
    <lineage>
        <taxon>Bacteria</taxon>
        <taxon>Pseudomonadati</taxon>
        <taxon>Pseudomonadota</taxon>
        <taxon>Alphaproteobacteria</taxon>
        <taxon>Sphingomonadales</taxon>
        <taxon>Sphingomonadaceae</taxon>
        <taxon>Sphingobium</taxon>
    </lineage>
</organism>
<dbReference type="SUPFAM" id="SSF56235">
    <property type="entry name" value="N-terminal nucleophile aminohydrolases (Ntn hydrolases)"/>
    <property type="match status" value="1"/>
</dbReference>